<accession>A0ACC3ALS6</accession>
<dbReference type="EMBL" id="JAOPJF010000149">
    <property type="protein sequence ID" value="KAK1138453.1"/>
    <property type="molecule type" value="Genomic_DNA"/>
</dbReference>
<comment type="caution">
    <text evidence="1">The sequence shown here is derived from an EMBL/GenBank/DDBJ whole genome shotgun (WGS) entry which is preliminary data.</text>
</comment>
<organism evidence="1 2">
    <name type="scientific">Aspergillus melleus</name>
    <dbReference type="NCBI Taxonomy" id="138277"/>
    <lineage>
        <taxon>Eukaryota</taxon>
        <taxon>Fungi</taxon>
        <taxon>Dikarya</taxon>
        <taxon>Ascomycota</taxon>
        <taxon>Pezizomycotina</taxon>
        <taxon>Eurotiomycetes</taxon>
        <taxon>Eurotiomycetidae</taxon>
        <taxon>Eurotiales</taxon>
        <taxon>Aspergillaceae</taxon>
        <taxon>Aspergillus</taxon>
        <taxon>Aspergillus subgen. Circumdati</taxon>
    </lineage>
</organism>
<dbReference type="Proteomes" id="UP001177260">
    <property type="component" value="Unassembled WGS sequence"/>
</dbReference>
<reference evidence="1 2" key="1">
    <citation type="journal article" date="2023" name="ACS Omega">
        <title>Identification of the Neoaspergillic Acid Biosynthesis Gene Cluster by Establishing an In Vitro CRISPR-Ribonucleoprotein Genetic System in Aspergillus melleus.</title>
        <authorList>
            <person name="Yuan B."/>
            <person name="Grau M.F."/>
            <person name="Murata R.M."/>
            <person name="Torok T."/>
            <person name="Venkateswaran K."/>
            <person name="Stajich J.E."/>
            <person name="Wang C.C.C."/>
        </authorList>
    </citation>
    <scope>NUCLEOTIDE SEQUENCE [LARGE SCALE GENOMIC DNA]</scope>
    <source>
        <strain evidence="1 2">IMV 1140</strain>
    </source>
</reference>
<evidence type="ECO:0000313" key="1">
    <source>
        <dbReference type="EMBL" id="KAK1138453.1"/>
    </source>
</evidence>
<sequence>MDGVPWDKGRVITCGYSAQATIYAMILGGVMITVALIRGSRRFKSSMPLALYCSAAISAACHLCTDNEHALLPVKWGEIVVKSSPSSSIHSDQEKSRYGAARECSSSVSDHESLDAGEEARLSGGTNVEPSATRNFHCSFTSGEVVKLDITRDYI</sequence>
<keyword evidence="2" id="KW-1185">Reference proteome</keyword>
<protein>
    <submittedName>
        <fullName evidence="1">Uncharacterized protein</fullName>
    </submittedName>
</protein>
<name>A0ACC3ALS6_9EURO</name>
<evidence type="ECO:0000313" key="2">
    <source>
        <dbReference type="Proteomes" id="UP001177260"/>
    </source>
</evidence>
<proteinExistence type="predicted"/>
<gene>
    <name evidence="1" type="ORF">N8T08_002509</name>
</gene>